<protein>
    <recommendedName>
        <fullName evidence="3">Galactose mutarotase</fullName>
    </recommendedName>
    <alternativeName>
        <fullName evidence="4">Aldose 1-epimerase</fullName>
    </alternativeName>
</protein>
<dbReference type="GO" id="GO:0006006">
    <property type="term" value="P:glucose metabolic process"/>
    <property type="evidence" value="ECO:0007669"/>
    <property type="project" value="TreeGrafter"/>
</dbReference>
<comment type="catalytic activity">
    <reaction evidence="1">
        <text>alpha-D-galactose = beta-D-galactose</text>
        <dbReference type="Rhea" id="RHEA:28675"/>
        <dbReference type="ChEBI" id="CHEBI:27667"/>
        <dbReference type="ChEBI" id="CHEBI:28061"/>
        <dbReference type="EC" id="5.1.3.3"/>
    </reaction>
    <physiologicalReaction direction="right-to-left" evidence="1">
        <dbReference type="Rhea" id="RHEA:28677"/>
    </physiologicalReaction>
</comment>
<evidence type="ECO:0000256" key="1">
    <source>
        <dbReference type="ARBA" id="ARBA00001712"/>
    </source>
</evidence>
<dbReference type="Pfam" id="PF01263">
    <property type="entry name" value="Aldose_epim"/>
    <property type="match status" value="1"/>
</dbReference>
<dbReference type="GO" id="GO:0033499">
    <property type="term" value="P:galactose catabolic process via UDP-galactose, Leloir pathway"/>
    <property type="evidence" value="ECO:0007669"/>
    <property type="project" value="TreeGrafter"/>
</dbReference>
<dbReference type="SUPFAM" id="SSF74650">
    <property type="entry name" value="Galactose mutarotase-like"/>
    <property type="match status" value="1"/>
</dbReference>
<reference evidence="7" key="3">
    <citation type="journal article" date="2016" name="Gigascience">
        <title>De novo construction of an expanded transcriptome assembly for the western tarnished plant bug, Lygus hesperus.</title>
        <authorList>
            <person name="Tassone E.E."/>
            <person name="Geib S.M."/>
            <person name="Hall B."/>
            <person name="Fabrick J.A."/>
            <person name="Brent C.S."/>
            <person name="Hull J.J."/>
        </authorList>
    </citation>
    <scope>NUCLEOTIDE SEQUENCE</scope>
</reference>
<evidence type="ECO:0000256" key="5">
    <source>
        <dbReference type="ARBA" id="ARBA00045743"/>
    </source>
</evidence>
<evidence type="ECO:0000256" key="2">
    <source>
        <dbReference type="ARBA" id="ARBA00004947"/>
    </source>
</evidence>
<dbReference type="GO" id="GO:0004034">
    <property type="term" value="F:aldose 1-epimerase activity"/>
    <property type="evidence" value="ECO:0007669"/>
    <property type="project" value="UniProtKB-EC"/>
</dbReference>
<dbReference type="GO" id="GO:0030246">
    <property type="term" value="F:carbohydrate binding"/>
    <property type="evidence" value="ECO:0007669"/>
    <property type="project" value="InterPro"/>
</dbReference>
<proteinExistence type="predicted"/>
<dbReference type="EMBL" id="GBHO01019522">
    <property type="protein sequence ID" value="JAG24082.1"/>
    <property type="molecule type" value="Transcribed_RNA"/>
</dbReference>
<dbReference type="AlphaFoldDB" id="A0A0A9XTL7"/>
<comment type="function">
    <text evidence="5">Mutarotase that catalyzes the interconversion of beta-D-galactose and alpha-D-galactose during galactose metabolism. Beta-D-galactose is metabolized in the liver into glucose 1-phosphate, the primary metabolic fuel, by the action of four enzymes that constitute the Leloir pathway: GALM, GALK1 (galactokinase), GALT (galactose-1-phosphate uridylyltransferase) and GALE (UDP-galactose-4'-epimerase). Involved in the maintenance of the equilibrium between the beta- and alpha-anomers of galactose, therefore ensuring a sufficient supply of the alpha-anomer for GALK1. Also active on D-glucose although shows a preference for galactose over glucose.</text>
</comment>
<dbReference type="InterPro" id="IPR014718">
    <property type="entry name" value="GH-type_carb-bd"/>
</dbReference>
<evidence type="ECO:0000313" key="7">
    <source>
        <dbReference type="EMBL" id="JAQ08221.1"/>
    </source>
</evidence>
<sequence length="171" mass="18754">MPQTIHNHFLKMPNCTKVVVTDSAAVPNGKLNNVSGPLDFCKGHLLGKGINNQAALNRQPCGYDHPFYVKGWMPGNLKQLHNATVSSSATGLTMSVYSTFPSIWVYSANNMPANASGERGERFVRYGAVCLEPQNLPDSINQPSFPQSIVRKGKPYHEEITNVFTVSTSKM</sequence>
<evidence type="ECO:0000256" key="3">
    <source>
        <dbReference type="ARBA" id="ARBA00021023"/>
    </source>
</evidence>
<evidence type="ECO:0000256" key="4">
    <source>
        <dbReference type="ARBA" id="ARBA00032729"/>
    </source>
</evidence>
<organism evidence="6">
    <name type="scientific">Lygus hesperus</name>
    <name type="common">Western plant bug</name>
    <dbReference type="NCBI Taxonomy" id="30085"/>
    <lineage>
        <taxon>Eukaryota</taxon>
        <taxon>Metazoa</taxon>
        <taxon>Ecdysozoa</taxon>
        <taxon>Arthropoda</taxon>
        <taxon>Hexapoda</taxon>
        <taxon>Insecta</taxon>
        <taxon>Pterygota</taxon>
        <taxon>Neoptera</taxon>
        <taxon>Paraneoptera</taxon>
        <taxon>Hemiptera</taxon>
        <taxon>Heteroptera</taxon>
        <taxon>Panheteroptera</taxon>
        <taxon>Cimicomorpha</taxon>
        <taxon>Miridae</taxon>
        <taxon>Mirini</taxon>
        <taxon>Lygus</taxon>
    </lineage>
</organism>
<evidence type="ECO:0000313" key="6">
    <source>
        <dbReference type="EMBL" id="JAG24082.1"/>
    </source>
</evidence>
<name>A0A0A9XTL7_LYGHE</name>
<dbReference type="EMBL" id="GDHC01010408">
    <property type="protein sequence ID" value="JAQ08221.1"/>
    <property type="molecule type" value="Transcribed_RNA"/>
</dbReference>
<dbReference type="PANTHER" id="PTHR10091">
    <property type="entry name" value="ALDOSE-1-EPIMERASE"/>
    <property type="match status" value="1"/>
</dbReference>
<gene>
    <name evidence="6" type="primary">GALM_2</name>
    <name evidence="7" type="synonym">GALM_3</name>
    <name evidence="6" type="ORF">CM83_12674</name>
    <name evidence="7" type="ORF">g.2787</name>
</gene>
<accession>A0A0A9XTL7</accession>
<comment type="pathway">
    <text evidence="2">Carbohydrate metabolism; galactose metabolism.</text>
</comment>
<dbReference type="Gene3D" id="2.70.98.10">
    <property type="match status" value="1"/>
</dbReference>
<reference evidence="6" key="2">
    <citation type="submission" date="2014-07" db="EMBL/GenBank/DDBJ databases">
        <authorList>
            <person name="Hull J."/>
        </authorList>
    </citation>
    <scope>NUCLEOTIDE SEQUENCE</scope>
</reference>
<dbReference type="UniPathway" id="UPA00214"/>
<reference evidence="6" key="1">
    <citation type="journal article" date="2014" name="PLoS ONE">
        <title>Transcriptome-Based Identification of ABC Transporters in the Western Tarnished Plant Bug Lygus hesperus.</title>
        <authorList>
            <person name="Hull J.J."/>
            <person name="Chaney K."/>
            <person name="Geib S.M."/>
            <person name="Fabrick J.A."/>
            <person name="Brent C.S."/>
            <person name="Walsh D."/>
            <person name="Lavine L.C."/>
        </authorList>
    </citation>
    <scope>NUCLEOTIDE SEQUENCE</scope>
</reference>
<dbReference type="InterPro" id="IPR008183">
    <property type="entry name" value="Aldose_1/G6P_1-epimerase"/>
</dbReference>
<dbReference type="PANTHER" id="PTHR10091:SF0">
    <property type="entry name" value="GALACTOSE MUTAROTASE"/>
    <property type="match status" value="1"/>
</dbReference>
<dbReference type="InterPro" id="IPR011013">
    <property type="entry name" value="Gal_mutarotase_sf_dom"/>
</dbReference>